<name>A0A841FJ43_9ACTN</name>
<dbReference type="SUPFAM" id="SSF48452">
    <property type="entry name" value="TPR-like"/>
    <property type="match status" value="1"/>
</dbReference>
<dbReference type="AlphaFoldDB" id="A0A841FJ43"/>
<evidence type="ECO:0000313" key="2">
    <source>
        <dbReference type="Proteomes" id="UP000548476"/>
    </source>
</evidence>
<reference evidence="1 2" key="1">
    <citation type="submission" date="2020-08" db="EMBL/GenBank/DDBJ databases">
        <title>Genomic Encyclopedia of Type Strains, Phase IV (KMG-IV): sequencing the most valuable type-strain genomes for metagenomic binning, comparative biology and taxonomic classification.</title>
        <authorList>
            <person name="Goeker M."/>
        </authorList>
    </citation>
    <scope>NUCLEOTIDE SEQUENCE [LARGE SCALE GENOMIC DNA]</scope>
    <source>
        <strain evidence="1 2">YIM 65646</strain>
    </source>
</reference>
<dbReference type="Proteomes" id="UP000548476">
    <property type="component" value="Unassembled WGS sequence"/>
</dbReference>
<proteinExistence type="predicted"/>
<evidence type="ECO:0000313" key="1">
    <source>
        <dbReference type="EMBL" id="MBB6035894.1"/>
    </source>
</evidence>
<gene>
    <name evidence="1" type="ORF">HNR73_003758</name>
</gene>
<dbReference type="InterPro" id="IPR011990">
    <property type="entry name" value="TPR-like_helical_dom_sf"/>
</dbReference>
<comment type="caution">
    <text evidence="1">The sequence shown here is derived from an EMBL/GenBank/DDBJ whole genome shotgun (WGS) entry which is preliminary data.</text>
</comment>
<dbReference type="Gene3D" id="1.25.40.10">
    <property type="entry name" value="Tetratricopeptide repeat domain"/>
    <property type="match status" value="1"/>
</dbReference>
<dbReference type="RefSeq" id="WP_184788719.1">
    <property type="nucleotide sequence ID" value="NZ_BONT01000105.1"/>
</dbReference>
<accession>A0A841FJ43</accession>
<keyword evidence="2" id="KW-1185">Reference proteome</keyword>
<dbReference type="EMBL" id="JACHGT010000007">
    <property type="protein sequence ID" value="MBB6035894.1"/>
    <property type="molecule type" value="Genomic_DNA"/>
</dbReference>
<protein>
    <submittedName>
        <fullName evidence="1">Tetratricopeptide (TPR) repeat protein</fullName>
    </submittedName>
</protein>
<organism evidence="1 2">
    <name type="scientific">Phytomonospora endophytica</name>
    <dbReference type="NCBI Taxonomy" id="714109"/>
    <lineage>
        <taxon>Bacteria</taxon>
        <taxon>Bacillati</taxon>
        <taxon>Actinomycetota</taxon>
        <taxon>Actinomycetes</taxon>
        <taxon>Micromonosporales</taxon>
        <taxon>Micromonosporaceae</taxon>
        <taxon>Phytomonospora</taxon>
    </lineage>
</organism>
<sequence>MPIESGRIARAHDLYTRAVFQGEAEGLTTADGLLDAVEADLSLERGRVLHAKFLGDREAGGDPRELVHFEHAATLYRALGDERGEGEARFWIGTYHQVVTGDVALAFPFFEHALELATKTGDTLTMSYAKRHIAFAAQEAGNLAEAREQLEESTRLRRELGFGAGVAANLLALAFIARDDARTGDARALLDEATAEANAAGADGVKAWIEASRAEF</sequence>